<dbReference type="SUPFAM" id="SSF52172">
    <property type="entry name" value="CheY-like"/>
    <property type="match status" value="1"/>
</dbReference>
<comment type="subcellular location">
    <subcellularLocation>
        <location evidence="2">Cell inner membrane</location>
        <topology evidence="2">Multi-pass membrane protein</topology>
    </subcellularLocation>
</comment>
<dbReference type="InterPro" id="IPR004358">
    <property type="entry name" value="Sig_transdc_His_kin-like_C"/>
</dbReference>
<keyword evidence="10 17" id="KW-0547">Nucleotide-binding</keyword>
<dbReference type="PANTHER" id="PTHR43047">
    <property type="entry name" value="TWO-COMPONENT HISTIDINE PROTEIN KINASE"/>
    <property type="match status" value="1"/>
</dbReference>
<keyword evidence="10 17" id="KW-0067">ATP-binding</keyword>
<dbReference type="InterPro" id="IPR005467">
    <property type="entry name" value="His_kinase_dom"/>
</dbReference>
<dbReference type="SMART" id="SM00388">
    <property type="entry name" value="HisKA"/>
    <property type="match status" value="1"/>
</dbReference>
<feature type="modified residue" description="4-aspartylphosphate" evidence="14">
    <location>
        <position position="592"/>
    </location>
</feature>
<dbReference type="SMART" id="SM00448">
    <property type="entry name" value="REC"/>
    <property type="match status" value="1"/>
</dbReference>
<dbReference type="Gene3D" id="3.40.50.2300">
    <property type="match status" value="1"/>
</dbReference>
<dbReference type="Pfam" id="PF02518">
    <property type="entry name" value="HATPase_c"/>
    <property type="match status" value="1"/>
</dbReference>
<keyword evidence="4" id="KW-1003">Cell membrane</keyword>
<evidence type="ECO:0000256" key="2">
    <source>
        <dbReference type="ARBA" id="ARBA00004429"/>
    </source>
</evidence>
<gene>
    <name evidence="17" type="ORF">PDM28_08990</name>
</gene>
<dbReference type="InterPro" id="IPR036890">
    <property type="entry name" value="HATPase_C_sf"/>
</dbReference>
<dbReference type="InterPro" id="IPR008207">
    <property type="entry name" value="Sig_transdc_His_kin_Hpt_dom"/>
</dbReference>
<dbReference type="Gene3D" id="1.10.287.130">
    <property type="match status" value="1"/>
</dbReference>
<keyword evidence="13" id="KW-0472">Membrane</keyword>
<dbReference type="Proteomes" id="UP001305421">
    <property type="component" value="Chromosome"/>
</dbReference>
<dbReference type="SUPFAM" id="SSF47384">
    <property type="entry name" value="Homodimeric domain of signal transducing histidine kinase"/>
    <property type="match status" value="1"/>
</dbReference>
<evidence type="ECO:0000256" key="3">
    <source>
        <dbReference type="ARBA" id="ARBA00012438"/>
    </source>
</evidence>
<dbReference type="EMBL" id="CP115543">
    <property type="protein sequence ID" value="WNH50403.1"/>
    <property type="molecule type" value="Genomic_DNA"/>
</dbReference>
<evidence type="ECO:0000256" key="10">
    <source>
        <dbReference type="ARBA" id="ARBA00022840"/>
    </source>
</evidence>
<evidence type="ECO:0000256" key="13">
    <source>
        <dbReference type="ARBA" id="ARBA00023136"/>
    </source>
</evidence>
<keyword evidence="8" id="KW-0812">Transmembrane</keyword>
<evidence type="ECO:0000256" key="7">
    <source>
        <dbReference type="ARBA" id="ARBA00022679"/>
    </source>
</evidence>
<dbReference type="SMART" id="SM00387">
    <property type="entry name" value="HATPase_c"/>
    <property type="match status" value="1"/>
</dbReference>
<dbReference type="Pfam" id="PF00072">
    <property type="entry name" value="Response_reg"/>
    <property type="match status" value="1"/>
</dbReference>
<dbReference type="Pfam" id="PF01627">
    <property type="entry name" value="Hpt"/>
    <property type="match status" value="1"/>
</dbReference>
<keyword evidence="7" id="KW-0808">Transferase</keyword>
<evidence type="ECO:0000256" key="11">
    <source>
        <dbReference type="ARBA" id="ARBA00022989"/>
    </source>
</evidence>
<feature type="domain" description="Histidine kinase" evidence="15">
    <location>
        <begin position="307"/>
        <end position="527"/>
    </location>
</feature>
<evidence type="ECO:0000313" key="18">
    <source>
        <dbReference type="Proteomes" id="UP001305421"/>
    </source>
</evidence>
<dbReference type="CDD" id="cd00082">
    <property type="entry name" value="HisKA"/>
    <property type="match status" value="1"/>
</dbReference>
<evidence type="ECO:0000256" key="8">
    <source>
        <dbReference type="ARBA" id="ARBA00022692"/>
    </source>
</evidence>
<organism evidence="17 18">
    <name type="scientific">Stenotrophomonas aracearum</name>
    <dbReference type="NCBI Taxonomy" id="3003272"/>
    <lineage>
        <taxon>Bacteria</taxon>
        <taxon>Pseudomonadati</taxon>
        <taxon>Pseudomonadota</taxon>
        <taxon>Gammaproteobacteria</taxon>
        <taxon>Lysobacterales</taxon>
        <taxon>Lysobacteraceae</taxon>
        <taxon>Stenotrophomonas</taxon>
    </lineage>
</organism>
<keyword evidence="12" id="KW-0902">Two-component regulatory system</keyword>
<dbReference type="Pfam" id="PF00512">
    <property type="entry name" value="HisKA"/>
    <property type="match status" value="1"/>
</dbReference>
<protein>
    <recommendedName>
        <fullName evidence="3">histidine kinase</fullName>
        <ecNumber evidence="3">2.7.13.3</ecNumber>
    </recommendedName>
</protein>
<dbReference type="CDD" id="cd17546">
    <property type="entry name" value="REC_hyHK_CKI1_RcsC-like"/>
    <property type="match status" value="1"/>
</dbReference>
<evidence type="ECO:0000256" key="6">
    <source>
        <dbReference type="ARBA" id="ARBA00022553"/>
    </source>
</evidence>
<dbReference type="Gene3D" id="3.30.565.10">
    <property type="entry name" value="Histidine kinase-like ATPase, C-terminal domain"/>
    <property type="match status" value="1"/>
</dbReference>
<dbReference type="CDD" id="cd16922">
    <property type="entry name" value="HATPase_EvgS-ArcB-TorS-like"/>
    <property type="match status" value="1"/>
</dbReference>
<dbReference type="InterPro" id="IPR036641">
    <property type="entry name" value="HPT_dom_sf"/>
</dbReference>
<proteinExistence type="predicted"/>
<dbReference type="PROSITE" id="PS50109">
    <property type="entry name" value="HIS_KIN"/>
    <property type="match status" value="1"/>
</dbReference>
<dbReference type="GO" id="GO:0005524">
    <property type="term" value="F:ATP binding"/>
    <property type="evidence" value="ECO:0007669"/>
    <property type="project" value="UniProtKB-KW"/>
</dbReference>
<dbReference type="PROSITE" id="PS50110">
    <property type="entry name" value="RESPONSE_REGULATORY"/>
    <property type="match status" value="1"/>
</dbReference>
<keyword evidence="6 14" id="KW-0597">Phosphoprotein</keyword>
<accession>A0ABY9YI82</accession>
<evidence type="ECO:0000256" key="9">
    <source>
        <dbReference type="ARBA" id="ARBA00022777"/>
    </source>
</evidence>
<keyword evidence="11" id="KW-1133">Transmembrane helix</keyword>
<evidence type="ECO:0000256" key="4">
    <source>
        <dbReference type="ARBA" id="ARBA00022475"/>
    </source>
</evidence>
<dbReference type="InterPro" id="IPR003594">
    <property type="entry name" value="HATPase_dom"/>
</dbReference>
<evidence type="ECO:0000256" key="12">
    <source>
        <dbReference type="ARBA" id="ARBA00023012"/>
    </source>
</evidence>
<evidence type="ECO:0000313" key="17">
    <source>
        <dbReference type="EMBL" id="WNH50403.1"/>
    </source>
</evidence>
<dbReference type="RefSeq" id="WP_311184513.1">
    <property type="nucleotide sequence ID" value="NZ_CP115543.1"/>
</dbReference>
<evidence type="ECO:0000259" key="16">
    <source>
        <dbReference type="PROSITE" id="PS50110"/>
    </source>
</evidence>
<keyword evidence="9" id="KW-0418">Kinase</keyword>
<dbReference type="PRINTS" id="PR00344">
    <property type="entry name" value="BCTRLSENSOR"/>
</dbReference>
<dbReference type="SUPFAM" id="SSF47226">
    <property type="entry name" value="Histidine-containing phosphotransfer domain, HPT domain"/>
    <property type="match status" value="1"/>
</dbReference>
<feature type="domain" description="Response regulatory" evidence="16">
    <location>
        <begin position="543"/>
        <end position="662"/>
    </location>
</feature>
<evidence type="ECO:0000256" key="1">
    <source>
        <dbReference type="ARBA" id="ARBA00000085"/>
    </source>
</evidence>
<dbReference type="PANTHER" id="PTHR43047:SF64">
    <property type="entry name" value="HISTIDINE KINASE CONTAINING CHEY-HOMOLOGOUS RECEIVER DOMAIN AND PAS DOMAIN-RELATED"/>
    <property type="match status" value="1"/>
</dbReference>
<evidence type="ECO:0000256" key="5">
    <source>
        <dbReference type="ARBA" id="ARBA00022519"/>
    </source>
</evidence>
<sequence length="783" mass="84707">MRGDRIAAGILAGVLVVALMPAVLGQPEPRLVRVATDPTQHRLLVADGRAARDANLISGYAQLVSEQTGMRFQEQPVESTTAALEAICNGRADLMLLLGPLDNAPCTALAASPAYYRGQTLLASRHIHAQPPEFAHLRRVAVIKGSRLSEWLAAYHPHLQVVGLPTLREALTAVEAGVVDVAMELDVAMRPAVRREFGDSLLLHGGPASLPGSLHLVVRHRDRPMLDQIHQAMRSISPQEHAMLMQRWTKATYLSGPSLQVMSRHFQWELVTMGLTLSLLLGAGGWMYRARQSARRSERQQARFLATMSHEVRNAAQALVTSVDLLHQSALDHGQRQLVNAARSAGVSLRHLLGHALDYERVASGEHLPIPGWQDLRQLARECMSVARPAADTKGLSMVLLQHTEPLPRIWIDGDALRQVLSNLLGNAVKFTDVGEVEVTLSLQQRDDTAQLLLAVRDTGIGIPANQHEAVFKPFSQAHARHSRELGGAGLGLSICRDLVRGMGGQLHLHSVPGEGSCFEVRLPAVIEGGGQDMSAQPLAGRTLLLVEDHALNRTVVARQLEVLGASVTACGDGASALRIQATEPCSIVLLDCVLDDMSGYELAVQLRDLERCHARIPAVLVAISANDSAGHEERCRSCGMDAVLCKPLEVRRLLDVLQLGDAGTADERDAKAIPCTESVWNGYLQSLQDELMGLNDALRQQAVNRFRHHAHRLSGVLRVLGQSALAAIADDLHELELDDATGWVEAERLLGYLRPAVAELVRAALTSTAVDSAATARAPGTP</sequence>
<dbReference type="SUPFAM" id="SSF53850">
    <property type="entry name" value="Periplasmic binding protein-like II"/>
    <property type="match status" value="1"/>
</dbReference>
<dbReference type="InterPro" id="IPR003661">
    <property type="entry name" value="HisK_dim/P_dom"/>
</dbReference>
<dbReference type="InterPro" id="IPR001789">
    <property type="entry name" value="Sig_transdc_resp-reg_receiver"/>
</dbReference>
<dbReference type="Gene3D" id="1.20.120.160">
    <property type="entry name" value="HPT domain"/>
    <property type="match status" value="1"/>
</dbReference>
<keyword evidence="18" id="KW-1185">Reference proteome</keyword>
<dbReference type="Gene3D" id="3.40.190.10">
    <property type="entry name" value="Periplasmic binding protein-like II"/>
    <property type="match status" value="2"/>
</dbReference>
<evidence type="ECO:0000259" key="15">
    <source>
        <dbReference type="PROSITE" id="PS50109"/>
    </source>
</evidence>
<keyword evidence="5" id="KW-0997">Cell inner membrane</keyword>
<dbReference type="EC" id="2.7.13.3" evidence="3"/>
<dbReference type="InterPro" id="IPR036097">
    <property type="entry name" value="HisK_dim/P_sf"/>
</dbReference>
<evidence type="ECO:0000256" key="14">
    <source>
        <dbReference type="PROSITE-ProRule" id="PRU00169"/>
    </source>
</evidence>
<dbReference type="SUPFAM" id="SSF55874">
    <property type="entry name" value="ATPase domain of HSP90 chaperone/DNA topoisomerase II/histidine kinase"/>
    <property type="match status" value="1"/>
</dbReference>
<dbReference type="InterPro" id="IPR011006">
    <property type="entry name" value="CheY-like_superfamily"/>
</dbReference>
<reference evidence="17 18" key="1">
    <citation type="submission" date="2022-12" db="EMBL/GenBank/DDBJ databases">
        <title>Two new species, Stenotrophomonas aracearum and Stenotrophomonas oahuensis, isolated from Anthurium (Araceae family) in Hawaii.</title>
        <authorList>
            <person name="Chunag S.C."/>
            <person name="Dobhal S."/>
            <person name="Alvarez A."/>
            <person name="Arif M."/>
        </authorList>
    </citation>
    <scope>NUCLEOTIDE SEQUENCE [LARGE SCALE GENOMIC DNA]</scope>
    <source>
        <strain evidence="17 18">A5588</strain>
    </source>
</reference>
<name>A0ABY9YI82_9GAMM</name>
<comment type="catalytic activity">
    <reaction evidence="1">
        <text>ATP + protein L-histidine = ADP + protein N-phospho-L-histidine.</text>
        <dbReference type="EC" id="2.7.13.3"/>
    </reaction>
</comment>